<protein>
    <submittedName>
        <fullName evidence="5">ATP-grasp domain-containing protein</fullName>
    </submittedName>
</protein>
<name>A0ABR2XE48_9PEZI</name>
<dbReference type="EMBL" id="JARVKM010000066">
    <property type="protein sequence ID" value="KAK9772078.1"/>
    <property type="molecule type" value="Genomic_DNA"/>
</dbReference>
<accession>A0ABR2XE48</accession>
<evidence type="ECO:0000256" key="1">
    <source>
        <dbReference type="ARBA" id="ARBA00010871"/>
    </source>
</evidence>
<comment type="caution">
    <text evidence="5">The sequence shown here is derived from an EMBL/GenBank/DDBJ whole genome shotgun (WGS) entry which is preliminary data.</text>
</comment>
<gene>
    <name evidence="5" type="ORF">SCAR479_11241</name>
</gene>
<proteinExistence type="inferred from homology"/>
<dbReference type="Pfam" id="PF07478">
    <property type="entry name" value="Dala_Dala_lig_C"/>
    <property type="match status" value="1"/>
</dbReference>
<keyword evidence="6" id="KW-1185">Reference proteome</keyword>
<evidence type="ECO:0000259" key="4">
    <source>
        <dbReference type="PROSITE" id="PS50975"/>
    </source>
</evidence>
<dbReference type="InterPro" id="IPR011095">
    <property type="entry name" value="Dala_Dala_lig_C"/>
</dbReference>
<dbReference type="SUPFAM" id="SSF56059">
    <property type="entry name" value="Glutathione synthetase ATP-binding domain-like"/>
    <property type="match status" value="1"/>
</dbReference>
<keyword evidence="3" id="KW-0547">Nucleotide-binding</keyword>
<evidence type="ECO:0000313" key="6">
    <source>
        <dbReference type="Proteomes" id="UP001465668"/>
    </source>
</evidence>
<dbReference type="PANTHER" id="PTHR23132:SF23">
    <property type="entry name" value="D-ALANINE--D-ALANINE LIGASE B"/>
    <property type="match status" value="1"/>
</dbReference>
<dbReference type="InterPro" id="IPR011761">
    <property type="entry name" value="ATP-grasp"/>
</dbReference>
<comment type="similarity">
    <text evidence="1">Belongs to the D-alanine--D-alanine ligase family.</text>
</comment>
<dbReference type="PROSITE" id="PS50975">
    <property type="entry name" value="ATP_GRASP"/>
    <property type="match status" value="1"/>
</dbReference>
<sequence length="262" mass="28798">MNNLTKRIALIYEDSLSYIELGYSAEGCLDFPYDREIQAICEELEQLGHIVTKVPGIEALVAYLANGDGSRWDPAFNMAEGFHGSAREAQVPGLLEAYQIPYTFSDAHTTTLCQDKQRTKIILQHYNIPNALFFLVEANEEGVGFYKFGAVGLSYPLFAKPVSEGTSKGINLTNKANCPEELVALVKRLRAKFRNQRILIEPFLPGGETTVSTLGSGSHSRVIGATQWAWLTETGGTDRALSGQYASDCASTNFMDEIVTPD</sequence>
<evidence type="ECO:0000313" key="5">
    <source>
        <dbReference type="EMBL" id="KAK9772078.1"/>
    </source>
</evidence>
<evidence type="ECO:0000256" key="3">
    <source>
        <dbReference type="PROSITE-ProRule" id="PRU00409"/>
    </source>
</evidence>
<dbReference type="Proteomes" id="UP001465668">
    <property type="component" value="Unassembled WGS sequence"/>
</dbReference>
<keyword evidence="2" id="KW-0436">Ligase</keyword>
<dbReference type="PANTHER" id="PTHR23132">
    <property type="entry name" value="D-ALANINE--D-ALANINE LIGASE"/>
    <property type="match status" value="1"/>
</dbReference>
<reference evidence="5 6" key="1">
    <citation type="submission" date="2024-02" db="EMBL/GenBank/DDBJ databases">
        <title>First draft genome assembly of two strains of Seiridium cardinale.</title>
        <authorList>
            <person name="Emiliani G."/>
            <person name="Scali E."/>
        </authorList>
    </citation>
    <scope>NUCLEOTIDE SEQUENCE [LARGE SCALE GENOMIC DNA]</scope>
    <source>
        <strain evidence="5 6">BM-138-000479</strain>
    </source>
</reference>
<feature type="domain" description="ATP-grasp" evidence="4">
    <location>
        <begin position="120"/>
        <end position="217"/>
    </location>
</feature>
<keyword evidence="3" id="KW-0067">ATP-binding</keyword>
<organism evidence="5 6">
    <name type="scientific">Seiridium cardinale</name>
    <dbReference type="NCBI Taxonomy" id="138064"/>
    <lineage>
        <taxon>Eukaryota</taxon>
        <taxon>Fungi</taxon>
        <taxon>Dikarya</taxon>
        <taxon>Ascomycota</taxon>
        <taxon>Pezizomycotina</taxon>
        <taxon>Sordariomycetes</taxon>
        <taxon>Xylariomycetidae</taxon>
        <taxon>Amphisphaeriales</taxon>
        <taxon>Sporocadaceae</taxon>
        <taxon>Seiridium</taxon>
    </lineage>
</organism>
<dbReference type="Gene3D" id="3.30.470.20">
    <property type="entry name" value="ATP-grasp fold, B domain"/>
    <property type="match status" value="1"/>
</dbReference>
<evidence type="ECO:0000256" key="2">
    <source>
        <dbReference type="ARBA" id="ARBA00022598"/>
    </source>
</evidence>